<feature type="transmembrane region" description="Helical" evidence="2">
    <location>
        <begin position="159"/>
        <end position="179"/>
    </location>
</feature>
<evidence type="ECO:0000256" key="1">
    <source>
        <dbReference type="SAM" id="MobiDB-lite"/>
    </source>
</evidence>
<feature type="compositionally biased region" description="Low complexity" evidence="1">
    <location>
        <begin position="28"/>
        <end position="42"/>
    </location>
</feature>
<feature type="transmembrane region" description="Helical" evidence="2">
    <location>
        <begin position="250"/>
        <end position="268"/>
    </location>
</feature>
<keyword evidence="4" id="KW-1185">Reference proteome</keyword>
<sequence>MSDQSPSGPPDPAAGSPGGPWGQPPSGTPSGQQPSGTPSGQPAWGTSPGQPGWGTPSGQPAWGTSPGQPGWGAPSGQPGWGQPGWGQPGVGPPGWGQPPAGSLPPGVGPYPGQGGGPAPYAGPWGPEDPLVNPPYAGLEGWFGRCAGAVRRSWRPLLPLLLLTQVVPAVAVSLLSLGMGPDATVLPADGSLPEDYLSDLVIYGVSVFLVALAFGVVQGIGWAGGTWVVTRQAAGQPADLPGALRYGARRCLGLWGWMLVLGVLIGVGFCLCLLPGVYLALALALAGPVYLFEGQNPVGRSFRMFHDRLGMVLGRVALVALAVLLGSVLGGVVESVGTVPFGTDPFTAPGTAVGAVAVILVSAVLVLPAYLVQLVGLVVTYAEQRAQEGPVNVTRLVAELG</sequence>
<comment type="caution">
    <text evidence="3">The sequence shown here is derived from an EMBL/GenBank/DDBJ whole genome shotgun (WGS) entry which is preliminary data.</text>
</comment>
<name>A0ABS2J7W4_9ACTN</name>
<dbReference type="Proteomes" id="UP000809587">
    <property type="component" value="Unassembled WGS sequence"/>
</dbReference>
<accession>A0ABS2J7W4</accession>
<reference evidence="3 4" key="1">
    <citation type="submission" date="2021-02" db="EMBL/GenBank/DDBJ databases">
        <authorList>
            <person name="Lee D.-H."/>
        </authorList>
    </citation>
    <scope>NUCLEOTIDE SEQUENCE [LARGE SCALE GENOMIC DNA]</scope>
    <source>
        <strain evidence="3 4">MMS20-R2-29</strain>
    </source>
</reference>
<evidence type="ECO:0008006" key="5">
    <source>
        <dbReference type="Google" id="ProtNLM"/>
    </source>
</evidence>
<feature type="region of interest" description="Disordered" evidence="1">
    <location>
        <begin position="1"/>
        <end position="125"/>
    </location>
</feature>
<feature type="transmembrane region" description="Helical" evidence="2">
    <location>
        <begin position="352"/>
        <end position="378"/>
    </location>
</feature>
<evidence type="ECO:0000313" key="3">
    <source>
        <dbReference type="EMBL" id="MBM7082211.1"/>
    </source>
</evidence>
<keyword evidence="2" id="KW-0472">Membrane</keyword>
<feature type="transmembrane region" description="Helical" evidence="2">
    <location>
        <begin position="199"/>
        <end position="229"/>
    </location>
</feature>
<feature type="transmembrane region" description="Helical" evidence="2">
    <location>
        <begin position="311"/>
        <end position="332"/>
    </location>
</feature>
<protein>
    <recommendedName>
        <fullName evidence="5">Membrane domain of glycerophosphoryl diester phosphodiesterase</fullName>
    </recommendedName>
</protein>
<feature type="compositionally biased region" description="Gly residues" evidence="1">
    <location>
        <begin position="78"/>
        <end position="94"/>
    </location>
</feature>
<gene>
    <name evidence="3" type="ORF">JQN84_06655</name>
</gene>
<keyword evidence="2" id="KW-0812">Transmembrane</keyword>
<evidence type="ECO:0000313" key="4">
    <source>
        <dbReference type="Proteomes" id="UP000809587"/>
    </source>
</evidence>
<organism evidence="3 4">
    <name type="scientific">Micromonospora humidisoli</name>
    <dbReference type="NCBI Taxonomy" id="2807622"/>
    <lineage>
        <taxon>Bacteria</taxon>
        <taxon>Bacillati</taxon>
        <taxon>Actinomycetota</taxon>
        <taxon>Actinomycetes</taxon>
        <taxon>Micromonosporales</taxon>
        <taxon>Micromonosporaceae</taxon>
        <taxon>Micromonospora</taxon>
    </lineage>
</organism>
<dbReference type="EMBL" id="JAFEUO010000002">
    <property type="protein sequence ID" value="MBM7082211.1"/>
    <property type="molecule type" value="Genomic_DNA"/>
</dbReference>
<feature type="transmembrane region" description="Helical" evidence="2">
    <location>
        <begin position="274"/>
        <end position="291"/>
    </location>
</feature>
<feature type="compositionally biased region" description="Low complexity" evidence="1">
    <location>
        <begin position="65"/>
        <end position="77"/>
    </location>
</feature>
<evidence type="ECO:0000256" key="2">
    <source>
        <dbReference type="SAM" id="Phobius"/>
    </source>
</evidence>
<keyword evidence="2" id="KW-1133">Transmembrane helix</keyword>
<proteinExistence type="predicted"/>